<evidence type="ECO:0000256" key="3">
    <source>
        <dbReference type="ARBA" id="ARBA00022884"/>
    </source>
</evidence>
<evidence type="ECO:0000256" key="2">
    <source>
        <dbReference type="ARBA" id="ARBA00022814"/>
    </source>
</evidence>
<protein>
    <recommendedName>
        <fullName evidence="6">Transcription antitermination protein NusB</fullName>
    </recommendedName>
    <alternativeName>
        <fullName evidence="6">Antitermination factor NusB</fullName>
    </alternativeName>
</protein>
<dbReference type="Pfam" id="PF01029">
    <property type="entry name" value="NusB"/>
    <property type="match status" value="1"/>
</dbReference>
<evidence type="ECO:0000259" key="7">
    <source>
        <dbReference type="Pfam" id="PF01029"/>
    </source>
</evidence>
<dbReference type="GO" id="GO:0006353">
    <property type="term" value="P:DNA-templated transcription termination"/>
    <property type="evidence" value="ECO:0007669"/>
    <property type="project" value="UniProtKB-UniRule"/>
</dbReference>
<dbReference type="Gene3D" id="1.10.940.10">
    <property type="entry name" value="NusB-like"/>
    <property type="match status" value="1"/>
</dbReference>
<dbReference type="InterPro" id="IPR006027">
    <property type="entry name" value="NusB_RsmB_TIM44"/>
</dbReference>
<keyword evidence="5 6" id="KW-0804">Transcription</keyword>
<dbReference type="GO" id="GO:0003723">
    <property type="term" value="F:RNA binding"/>
    <property type="evidence" value="ECO:0007669"/>
    <property type="project" value="UniProtKB-UniRule"/>
</dbReference>
<organism evidence="8 9">
    <name type="scientific">Jeotgalibaca arthritidis</name>
    <dbReference type="NCBI Taxonomy" id="1868794"/>
    <lineage>
        <taxon>Bacteria</taxon>
        <taxon>Bacillati</taxon>
        <taxon>Bacillota</taxon>
        <taxon>Bacilli</taxon>
        <taxon>Lactobacillales</taxon>
        <taxon>Carnobacteriaceae</taxon>
        <taxon>Jeotgalibaca</taxon>
    </lineage>
</organism>
<evidence type="ECO:0000313" key="8">
    <source>
        <dbReference type="EMBL" id="QII83005.1"/>
    </source>
</evidence>
<dbReference type="GO" id="GO:0031564">
    <property type="term" value="P:transcription antitermination"/>
    <property type="evidence" value="ECO:0007669"/>
    <property type="project" value="UniProtKB-KW"/>
</dbReference>
<keyword evidence="2 6" id="KW-0889">Transcription antitermination</keyword>
<reference evidence="8 9" key="1">
    <citation type="journal article" date="2017" name="Int. J. Syst. Evol. Microbiol.">
        <title>Jeotgalibaca porci sp. nov. and Jeotgalibaca arthritidis sp. nov., isolated from pigs, and emended description of the genus Jeotgalibaca.</title>
        <authorList>
            <person name="Zamora L."/>
            <person name="Perez-Sancho M."/>
            <person name="Dominguez L."/>
            <person name="Fernandez-Garayzabal J.F."/>
            <person name="Vela A.I."/>
        </authorList>
    </citation>
    <scope>NUCLEOTIDE SEQUENCE [LARGE SCALE GENOMIC DNA]</scope>
    <source>
        <strain evidence="8 9">CECT 9157</strain>
    </source>
</reference>
<dbReference type="Proteomes" id="UP000501451">
    <property type="component" value="Chromosome"/>
</dbReference>
<dbReference type="InterPro" id="IPR035926">
    <property type="entry name" value="NusB-like_sf"/>
</dbReference>
<dbReference type="HAMAP" id="MF_00073">
    <property type="entry name" value="NusB"/>
    <property type="match status" value="1"/>
</dbReference>
<dbReference type="KEGG" id="jar:G7057_11470"/>
<dbReference type="RefSeq" id="WP_166163867.1">
    <property type="nucleotide sequence ID" value="NZ_CP049740.1"/>
</dbReference>
<dbReference type="InterPro" id="IPR011605">
    <property type="entry name" value="NusB_fam"/>
</dbReference>
<proteinExistence type="inferred from homology"/>
<dbReference type="NCBIfam" id="NF001223">
    <property type="entry name" value="PRK00202.1-1"/>
    <property type="match status" value="1"/>
</dbReference>
<dbReference type="NCBIfam" id="TIGR01951">
    <property type="entry name" value="nusB"/>
    <property type="match status" value="1"/>
</dbReference>
<dbReference type="AlphaFoldDB" id="A0A6G7KCM1"/>
<evidence type="ECO:0000256" key="5">
    <source>
        <dbReference type="ARBA" id="ARBA00023163"/>
    </source>
</evidence>
<dbReference type="PANTHER" id="PTHR11078:SF3">
    <property type="entry name" value="ANTITERMINATION NUSB DOMAIN-CONTAINING PROTEIN"/>
    <property type="match status" value="1"/>
</dbReference>
<evidence type="ECO:0000256" key="6">
    <source>
        <dbReference type="HAMAP-Rule" id="MF_00073"/>
    </source>
</evidence>
<sequence length="149" mass="17428">MTFPTLNRHQVREKALQAIFQLKSNDELDIDTAIEMARLSDYEKQYDTHGWPEEPYLYRLVEGVLTNQDPINEKIRPYLKKWTLERLPRTDVIILQLAVFEMLFVDEADVPSRVALNEAIELAKEYCDDSSRKFINGVLSNLMTHTENP</sequence>
<evidence type="ECO:0000256" key="4">
    <source>
        <dbReference type="ARBA" id="ARBA00023015"/>
    </source>
</evidence>
<dbReference type="SUPFAM" id="SSF48013">
    <property type="entry name" value="NusB-like"/>
    <property type="match status" value="1"/>
</dbReference>
<keyword evidence="3 6" id="KW-0694">RNA-binding</keyword>
<gene>
    <name evidence="6 8" type="primary">nusB</name>
    <name evidence="8" type="ORF">G7057_11470</name>
</gene>
<keyword evidence="9" id="KW-1185">Reference proteome</keyword>
<dbReference type="PANTHER" id="PTHR11078">
    <property type="entry name" value="N UTILIZATION SUBSTANCE PROTEIN B-RELATED"/>
    <property type="match status" value="1"/>
</dbReference>
<keyword evidence="4 6" id="KW-0805">Transcription regulation</keyword>
<evidence type="ECO:0000256" key="1">
    <source>
        <dbReference type="ARBA" id="ARBA00005952"/>
    </source>
</evidence>
<evidence type="ECO:0000313" key="9">
    <source>
        <dbReference type="Proteomes" id="UP000501451"/>
    </source>
</evidence>
<accession>A0A6G7KCM1</accession>
<feature type="domain" description="NusB/RsmB/TIM44" evidence="7">
    <location>
        <begin position="9"/>
        <end position="143"/>
    </location>
</feature>
<name>A0A6G7KCM1_9LACT</name>
<comment type="similarity">
    <text evidence="1 6">Belongs to the NusB family.</text>
</comment>
<comment type="function">
    <text evidence="6">Involved in transcription antitermination. Required for transcription of ribosomal RNA (rRNA) genes. Binds specifically to the boxA antiterminator sequence of the ribosomal RNA (rrn) operons.</text>
</comment>
<dbReference type="EMBL" id="CP049740">
    <property type="protein sequence ID" value="QII83005.1"/>
    <property type="molecule type" value="Genomic_DNA"/>
</dbReference>
<dbReference type="GO" id="GO:0005829">
    <property type="term" value="C:cytosol"/>
    <property type="evidence" value="ECO:0007669"/>
    <property type="project" value="TreeGrafter"/>
</dbReference>